<feature type="region of interest" description="Disordered" evidence="1">
    <location>
        <begin position="1"/>
        <end position="66"/>
    </location>
</feature>
<dbReference type="Proteomes" id="UP000030765">
    <property type="component" value="Unassembled WGS sequence"/>
</dbReference>
<sequence>MSSWGDTVGSGNATGQVAKAHDPSAPTRTPEEKTMHTETEQKDQHIWEPTNTTTSKGPEGDMIDAR</sequence>
<reference evidence="2 4" key="1">
    <citation type="journal article" date="2014" name="BMC Genomics">
        <title>Genome sequence of Anopheles sinensis provides insight into genetics basis of mosquito competence for malaria parasites.</title>
        <authorList>
            <person name="Zhou D."/>
            <person name="Zhang D."/>
            <person name="Ding G."/>
            <person name="Shi L."/>
            <person name="Hou Q."/>
            <person name="Ye Y."/>
            <person name="Xu Y."/>
            <person name="Zhou H."/>
            <person name="Xiong C."/>
            <person name="Li S."/>
            <person name="Yu J."/>
            <person name="Hong S."/>
            <person name="Yu X."/>
            <person name="Zou P."/>
            <person name="Chen C."/>
            <person name="Chang X."/>
            <person name="Wang W."/>
            <person name="Lv Y."/>
            <person name="Sun Y."/>
            <person name="Ma L."/>
            <person name="Shen B."/>
            <person name="Zhu C."/>
        </authorList>
    </citation>
    <scope>NUCLEOTIDE SEQUENCE [LARGE SCALE GENOMIC DNA]</scope>
</reference>
<feature type="compositionally biased region" description="Basic and acidic residues" evidence="1">
    <location>
        <begin position="29"/>
        <end position="46"/>
    </location>
</feature>
<reference evidence="3" key="2">
    <citation type="submission" date="2020-05" db="UniProtKB">
        <authorList>
            <consortium name="EnsemblMetazoa"/>
        </authorList>
    </citation>
    <scope>IDENTIFICATION</scope>
</reference>
<keyword evidence="4" id="KW-1185">Reference proteome</keyword>
<name>A0A084W1C7_ANOSI</name>
<evidence type="ECO:0000313" key="4">
    <source>
        <dbReference type="Proteomes" id="UP000030765"/>
    </source>
</evidence>
<keyword evidence="2" id="KW-0808">Transferase</keyword>
<evidence type="ECO:0000313" key="2">
    <source>
        <dbReference type="EMBL" id="KFB44021.1"/>
    </source>
</evidence>
<dbReference type="AlphaFoldDB" id="A0A084W1C7"/>
<dbReference type="VEuPathDB" id="VectorBase:ASIC011883"/>
<accession>A0A084W1C7</accession>
<organism evidence="2">
    <name type="scientific">Anopheles sinensis</name>
    <name type="common">Mosquito</name>
    <dbReference type="NCBI Taxonomy" id="74873"/>
    <lineage>
        <taxon>Eukaryota</taxon>
        <taxon>Metazoa</taxon>
        <taxon>Ecdysozoa</taxon>
        <taxon>Arthropoda</taxon>
        <taxon>Hexapoda</taxon>
        <taxon>Insecta</taxon>
        <taxon>Pterygota</taxon>
        <taxon>Neoptera</taxon>
        <taxon>Endopterygota</taxon>
        <taxon>Diptera</taxon>
        <taxon>Nematocera</taxon>
        <taxon>Culicoidea</taxon>
        <taxon>Culicidae</taxon>
        <taxon>Anophelinae</taxon>
        <taxon>Anopheles</taxon>
    </lineage>
</organism>
<evidence type="ECO:0000313" key="3">
    <source>
        <dbReference type="EnsemblMetazoa" id="ASIC011883-PA"/>
    </source>
</evidence>
<protein>
    <submittedName>
        <fullName evidence="2 3">Putative 4'-phosphopantetheinyl transferase</fullName>
    </submittedName>
</protein>
<dbReference type="EMBL" id="KE525267">
    <property type="protein sequence ID" value="KFB44021.1"/>
    <property type="molecule type" value="Genomic_DNA"/>
</dbReference>
<dbReference type="EnsemblMetazoa" id="ASIC011883-RA">
    <property type="protein sequence ID" value="ASIC011883-PA"/>
    <property type="gene ID" value="ASIC011883"/>
</dbReference>
<gene>
    <name evidence="2" type="ORF">ZHAS_00011883</name>
</gene>
<feature type="compositionally biased region" description="Polar residues" evidence="1">
    <location>
        <begin position="1"/>
        <end position="15"/>
    </location>
</feature>
<evidence type="ECO:0000256" key="1">
    <source>
        <dbReference type="SAM" id="MobiDB-lite"/>
    </source>
</evidence>
<dbReference type="EMBL" id="ATLV01019269">
    <property type="status" value="NOT_ANNOTATED_CDS"/>
    <property type="molecule type" value="Genomic_DNA"/>
</dbReference>
<proteinExistence type="predicted"/>
<dbReference type="GO" id="GO:0016740">
    <property type="term" value="F:transferase activity"/>
    <property type="evidence" value="ECO:0007669"/>
    <property type="project" value="UniProtKB-KW"/>
</dbReference>